<accession>A0A1A8YKZ0</accession>
<dbReference type="AlphaFoldDB" id="A0A1A8YKZ0"/>
<organism evidence="1 2">
    <name type="scientific">Plasmodium ovale wallikeri</name>
    <dbReference type="NCBI Taxonomy" id="864142"/>
    <lineage>
        <taxon>Eukaryota</taxon>
        <taxon>Sar</taxon>
        <taxon>Alveolata</taxon>
        <taxon>Apicomplexa</taxon>
        <taxon>Aconoidasida</taxon>
        <taxon>Haemosporida</taxon>
        <taxon>Plasmodiidae</taxon>
        <taxon>Plasmodium</taxon>
        <taxon>Plasmodium (Plasmodium)</taxon>
    </lineage>
</organism>
<evidence type="ECO:0000313" key="1">
    <source>
        <dbReference type="EMBL" id="SBT32208.1"/>
    </source>
</evidence>
<protein>
    <submittedName>
        <fullName evidence="1">Uncharacterized protein</fullName>
    </submittedName>
</protein>
<dbReference type="Proteomes" id="UP000078550">
    <property type="component" value="Unassembled WGS sequence"/>
</dbReference>
<proteinExistence type="predicted"/>
<name>A0A1A8YKZ0_PLAOA</name>
<gene>
    <name evidence="1" type="ORF">POVWA2_008330</name>
</gene>
<dbReference type="EMBL" id="FLRE01000030">
    <property type="protein sequence ID" value="SBT32208.1"/>
    <property type="molecule type" value="Genomic_DNA"/>
</dbReference>
<evidence type="ECO:0000313" key="2">
    <source>
        <dbReference type="Proteomes" id="UP000078550"/>
    </source>
</evidence>
<reference evidence="2" key="1">
    <citation type="submission" date="2016-05" db="EMBL/GenBank/DDBJ databases">
        <authorList>
            <person name="Naeem Raeece"/>
        </authorList>
    </citation>
    <scope>NUCLEOTIDE SEQUENCE [LARGE SCALE GENOMIC DNA]</scope>
</reference>
<sequence length="121" mass="13559">MHQRAIAPTHHFFESATLFSYTNLLNDPLGHPLLLSSPLPSLRASFLSCLLPLTPSLKHPILSIFEHANTITYRLFNFIKIQHDDASKQVHPLNILHACVNIMNASLLSKKKKKKADIAAI</sequence>